<evidence type="ECO:0000313" key="1">
    <source>
        <dbReference type="EMBL" id="TWB21115.1"/>
    </source>
</evidence>
<reference evidence="1 2" key="1">
    <citation type="submission" date="2019-06" db="EMBL/GenBank/DDBJ databases">
        <title>Genomic Encyclopedia of Type Strains, Phase IV (KMG-V): Genome sequencing to study the core and pangenomes of soil and plant-associated prokaryotes.</title>
        <authorList>
            <person name="Whitman W."/>
        </authorList>
    </citation>
    <scope>NUCLEOTIDE SEQUENCE [LARGE SCALE GENOMIC DNA]</scope>
    <source>
        <strain evidence="1 2">BR 11865</strain>
    </source>
</reference>
<comment type="caution">
    <text evidence="1">The sequence shown here is derived from an EMBL/GenBank/DDBJ whole genome shotgun (WGS) entry which is preliminary data.</text>
</comment>
<proteinExistence type="predicted"/>
<dbReference type="Proteomes" id="UP000316545">
    <property type="component" value="Unassembled WGS sequence"/>
</dbReference>
<sequence length="212" mass="23999">MIKSDAIEFSTFWKMLGFGLEADFSKRTWTLTVGPIKLKELKIPQFRALASDEATIERILSEMFIKRAVMWIDFRRERVSDCIASLSELEQLCGKTAEEFSATGKDADQIISSMCRGWECQCHEAIAILKSGIEEERAPENTGMDISATDYIPDALGDMRKKTYPLIQMLIELLPEESEIRTIAKEKLVYGKDELIRHYGVSSSDIEVATVS</sequence>
<accession>A0A560FHP9</accession>
<dbReference type="AlphaFoldDB" id="A0A560FHP9"/>
<name>A0A560FHP9_9PROT</name>
<protein>
    <submittedName>
        <fullName evidence="1">Uncharacterized protein</fullName>
    </submittedName>
</protein>
<evidence type="ECO:0000313" key="2">
    <source>
        <dbReference type="Proteomes" id="UP000316545"/>
    </source>
</evidence>
<dbReference type="RefSeq" id="WP_145619461.1">
    <property type="nucleotide sequence ID" value="NZ_VITO01000019.1"/>
</dbReference>
<keyword evidence="2" id="KW-1185">Reference proteome</keyword>
<organism evidence="1 2">
    <name type="scientific">Nitrospirillum amazonense</name>
    <dbReference type="NCBI Taxonomy" id="28077"/>
    <lineage>
        <taxon>Bacteria</taxon>
        <taxon>Pseudomonadati</taxon>
        <taxon>Pseudomonadota</taxon>
        <taxon>Alphaproteobacteria</taxon>
        <taxon>Rhodospirillales</taxon>
        <taxon>Azospirillaceae</taxon>
        <taxon>Nitrospirillum</taxon>
    </lineage>
</organism>
<gene>
    <name evidence="1" type="ORF">FBZ88_11989</name>
</gene>
<dbReference type="EMBL" id="VITO01000019">
    <property type="protein sequence ID" value="TWB21115.1"/>
    <property type="molecule type" value="Genomic_DNA"/>
</dbReference>